<accession>A0ACC2UZ55</accession>
<keyword evidence="2" id="KW-1185">Reference proteome</keyword>
<evidence type="ECO:0000313" key="2">
    <source>
        <dbReference type="Proteomes" id="UP001227268"/>
    </source>
</evidence>
<organism evidence="1 2">
    <name type="scientific">Naganishia friedmannii</name>
    <dbReference type="NCBI Taxonomy" id="89922"/>
    <lineage>
        <taxon>Eukaryota</taxon>
        <taxon>Fungi</taxon>
        <taxon>Dikarya</taxon>
        <taxon>Basidiomycota</taxon>
        <taxon>Agaricomycotina</taxon>
        <taxon>Tremellomycetes</taxon>
        <taxon>Filobasidiales</taxon>
        <taxon>Filobasidiaceae</taxon>
        <taxon>Naganishia</taxon>
    </lineage>
</organism>
<comment type="caution">
    <text evidence="1">The sequence shown here is derived from an EMBL/GenBank/DDBJ whole genome shotgun (WGS) entry which is preliminary data.</text>
</comment>
<name>A0ACC2UZ55_9TREE</name>
<proteinExistence type="predicted"/>
<evidence type="ECO:0000313" key="1">
    <source>
        <dbReference type="EMBL" id="KAJ9092365.1"/>
    </source>
</evidence>
<reference evidence="1" key="1">
    <citation type="submission" date="2023-04" db="EMBL/GenBank/DDBJ databases">
        <title>Draft Genome sequencing of Naganishia species isolated from polar environments using Oxford Nanopore Technology.</title>
        <authorList>
            <person name="Leo P."/>
            <person name="Venkateswaran K."/>
        </authorList>
    </citation>
    <scope>NUCLEOTIDE SEQUENCE</scope>
    <source>
        <strain evidence="1">MNA-CCFEE 5423</strain>
    </source>
</reference>
<dbReference type="EMBL" id="JASBWT010000039">
    <property type="protein sequence ID" value="KAJ9092365.1"/>
    <property type="molecule type" value="Genomic_DNA"/>
</dbReference>
<sequence length="386" mass="41772">MNAPPPPPPPPTDTTTRAQSQSQASVFRLLTWNATIPVEIRLARDSLPQETTQQRGGDDGEHEEEEDGLPRDEQPVADSSCWLRGRHWSLDMIQLWTIINSHPVSSSRHQHHQHEPTQHRGTPSSTGSPLRLILHLKPRQPQPASIPPPAAPPPPPATPLSNSIETCRIAFISLLKEADYIRWGNTRRITGLRRADLEGAWEGVVDHNYETHARFTSKIVPLPLPAPPVPVAQQAGKGKGDSSSSSATTPTPTPTPAKTTTTTPPHPAENLGTALPAESCYAVRSIPLKLYLPDNAPEVQDIVNPLNANGEPTTLISFLRQALPLLFPVPAPDRDTDTDDPTRDPAYALATPVLYGVVVPPEAAVAWLAACVCAPDGWLRIGVVLA</sequence>
<gene>
    <name evidence="1" type="ORF">QFC21_006867</name>
</gene>
<protein>
    <submittedName>
        <fullName evidence="1">Uncharacterized protein</fullName>
    </submittedName>
</protein>
<dbReference type="Proteomes" id="UP001227268">
    <property type="component" value="Unassembled WGS sequence"/>
</dbReference>